<dbReference type="AlphaFoldDB" id="A0A4V1J0F9"/>
<feature type="coiled-coil region" evidence="1">
    <location>
        <begin position="48"/>
        <end position="286"/>
    </location>
</feature>
<protein>
    <submittedName>
        <fullName evidence="3">Uncharacterized protein</fullName>
    </submittedName>
</protein>
<feature type="compositionally biased region" description="Polar residues" evidence="2">
    <location>
        <begin position="538"/>
        <end position="547"/>
    </location>
</feature>
<feature type="coiled-coil region" evidence="1">
    <location>
        <begin position="375"/>
        <end position="423"/>
    </location>
</feature>
<feature type="region of interest" description="Disordered" evidence="2">
    <location>
        <begin position="441"/>
        <end position="463"/>
    </location>
</feature>
<proteinExistence type="predicted"/>
<feature type="compositionally biased region" description="Basic and acidic residues" evidence="2">
    <location>
        <begin position="482"/>
        <end position="492"/>
    </location>
</feature>
<sequence length="547" mass="63851">MTDPNSLENILELIETQRITEIPIHHVQVLIKEALEQISSKENATNIAEILLKEKTEIEAAYECLREESRNNKTVQMLEEANGKLIKEVEELKATMLEKDKEIRRLENRIESLESLSINDKENYNQIIENLQVELQNQKNAKVDYEKLLIKFDKNQDHEKQLNNLIEKIERKNETLEYELGEAKEKLAETSSLSLELEEYKVLFEQTTEELQLIKEDFVNQSQELEQCKSLINEYRLTIDSLTKRLDPAQQPEAPCDENPLNHSLFSEIEDKRVELENKHDSLLKKHSGLIRRHKETVQKQEQMTSHISRLTQLTFSNSSDDQIQRLSQIISQLRSENETLQKMLDSNAKGPLNKIQQNLIIENEDLPHILKLTNDQLSIENESLKKEIKSLTLINNERLMTSENMEKEVLNLKKELSEWKMKTIQLNYELEQIQASNKLDEQVHDDEEGNNGNEGESVRENFDPGQQWAQLQRLWRDETAHQLDSAKKHQEQLANLENKSESLKEEEKENTNVENNKRKLETVDSGTVKPPPRKKINATSNKCPQQ</sequence>
<dbReference type="Proteomes" id="UP000281549">
    <property type="component" value="Unassembled WGS sequence"/>
</dbReference>
<accession>A0A4V1J0F9</accession>
<evidence type="ECO:0000256" key="1">
    <source>
        <dbReference type="SAM" id="Coils"/>
    </source>
</evidence>
<organism evidence="3 4">
    <name type="scientific">Rozella allomycis (strain CSF55)</name>
    <dbReference type="NCBI Taxonomy" id="988480"/>
    <lineage>
        <taxon>Eukaryota</taxon>
        <taxon>Fungi</taxon>
        <taxon>Fungi incertae sedis</taxon>
        <taxon>Cryptomycota</taxon>
        <taxon>Cryptomycota incertae sedis</taxon>
        <taxon>Rozella</taxon>
    </lineage>
</organism>
<evidence type="ECO:0000313" key="4">
    <source>
        <dbReference type="Proteomes" id="UP000281549"/>
    </source>
</evidence>
<feature type="region of interest" description="Disordered" evidence="2">
    <location>
        <begin position="482"/>
        <end position="547"/>
    </location>
</feature>
<reference evidence="4" key="1">
    <citation type="journal article" date="2018" name="Nat. Microbiol.">
        <title>Leveraging single-cell genomics to expand the fungal tree of life.</title>
        <authorList>
            <person name="Ahrendt S.R."/>
            <person name="Quandt C.A."/>
            <person name="Ciobanu D."/>
            <person name="Clum A."/>
            <person name="Salamov A."/>
            <person name="Andreopoulos B."/>
            <person name="Cheng J.F."/>
            <person name="Woyke T."/>
            <person name="Pelin A."/>
            <person name="Henrissat B."/>
            <person name="Reynolds N.K."/>
            <person name="Benny G.L."/>
            <person name="Smith M.E."/>
            <person name="James T.Y."/>
            <person name="Grigoriev I.V."/>
        </authorList>
    </citation>
    <scope>NUCLEOTIDE SEQUENCE [LARGE SCALE GENOMIC DNA]</scope>
    <source>
        <strain evidence="4">CSF55</strain>
    </source>
</reference>
<evidence type="ECO:0000256" key="2">
    <source>
        <dbReference type="SAM" id="MobiDB-lite"/>
    </source>
</evidence>
<feature type="compositionally biased region" description="Basic and acidic residues" evidence="2">
    <location>
        <begin position="499"/>
        <end position="523"/>
    </location>
</feature>
<name>A0A4V1J0F9_ROZAC</name>
<dbReference type="EMBL" id="ML004957">
    <property type="protein sequence ID" value="RKP21419.1"/>
    <property type="molecule type" value="Genomic_DNA"/>
</dbReference>
<evidence type="ECO:0000313" key="3">
    <source>
        <dbReference type="EMBL" id="RKP21419.1"/>
    </source>
</evidence>
<keyword evidence="1" id="KW-0175">Coiled coil</keyword>
<gene>
    <name evidence="3" type="ORF">ROZALSC1DRAFT_20542</name>
</gene>